<dbReference type="NCBIfam" id="TIGR02532">
    <property type="entry name" value="IV_pilin_GFxxxE"/>
    <property type="match status" value="1"/>
</dbReference>
<evidence type="ECO:0000259" key="2">
    <source>
        <dbReference type="Pfam" id="PF07596"/>
    </source>
</evidence>
<organism evidence="3 4">
    <name type="scientific">Gimesia maris</name>
    <dbReference type="NCBI Taxonomy" id="122"/>
    <lineage>
        <taxon>Bacteria</taxon>
        <taxon>Pseudomonadati</taxon>
        <taxon>Planctomycetota</taxon>
        <taxon>Planctomycetia</taxon>
        <taxon>Planctomycetales</taxon>
        <taxon>Planctomycetaceae</taxon>
        <taxon>Gimesia</taxon>
    </lineage>
</organism>
<dbReference type="InterPro" id="IPR027558">
    <property type="entry name" value="Pre_pil_HX9DG_C"/>
</dbReference>
<sequence length="326" mass="34770">MKVSGTARRGFTLIELLVVIAIIAILIALLLPAVQQAREAARRSQCKNNLKQIGLAMHNYLDAFTTFPIGGLKNSRGPNWRVGLLPYFDQAPAYNQVSFNASFWAHSSLQPIFKTLRVPGYVCPSSPHGFVNADVPLSHDSMIHDYVGITGAVPSATSGGSTGDCTASNIVSGGTYCNNGMLPVYFAKRMRDCTDGSSNTIIVAEQSGNVGGVENSANPLGGWHGWVNNSGEQMDPGTTLSSLGSVNGYLGGMTTVRYPPNAYWTSGAPSSANSEYEVNTVLNSFHVGGIHALLTDGAVRFISENIDMDTLRQLSMRSDGQVIGEF</sequence>
<dbReference type="EMBL" id="DQAY01000009">
    <property type="protein sequence ID" value="HCO21742.1"/>
    <property type="molecule type" value="Genomic_DNA"/>
</dbReference>
<dbReference type="PANTHER" id="PTHR30093:SF2">
    <property type="entry name" value="TYPE II SECRETION SYSTEM PROTEIN H"/>
    <property type="match status" value="1"/>
</dbReference>
<dbReference type="PANTHER" id="PTHR30093">
    <property type="entry name" value="GENERAL SECRETION PATHWAY PROTEIN G"/>
    <property type="match status" value="1"/>
</dbReference>
<dbReference type="InterPro" id="IPR011453">
    <property type="entry name" value="DUF1559"/>
</dbReference>
<dbReference type="InterPro" id="IPR012902">
    <property type="entry name" value="N_methyl_site"/>
</dbReference>
<evidence type="ECO:0000313" key="4">
    <source>
        <dbReference type="Proteomes" id="UP000263642"/>
    </source>
</evidence>
<dbReference type="InterPro" id="IPR045584">
    <property type="entry name" value="Pilin-like"/>
</dbReference>
<feature type="transmembrane region" description="Helical" evidence="1">
    <location>
        <begin position="12"/>
        <end position="34"/>
    </location>
</feature>
<dbReference type="Proteomes" id="UP000263642">
    <property type="component" value="Unassembled WGS sequence"/>
</dbReference>
<dbReference type="AlphaFoldDB" id="A0A3D3R0X2"/>
<dbReference type="Pfam" id="PF07596">
    <property type="entry name" value="SBP_bac_10"/>
    <property type="match status" value="1"/>
</dbReference>
<dbReference type="Pfam" id="PF07963">
    <property type="entry name" value="N_methyl"/>
    <property type="match status" value="1"/>
</dbReference>
<feature type="domain" description="DUF1559" evidence="2">
    <location>
        <begin position="35"/>
        <end position="308"/>
    </location>
</feature>
<gene>
    <name evidence="3" type="ORF">DIT97_01230</name>
</gene>
<accession>A0A3D3R0X2</accession>
<dbReference type="PROSITE" id="PS00409">
    <property type="entry name" value="PROKAR_NTER_METHYL"/>
    <property type="match status" value="1"/>
</dbReference>
<reference evidence="3 4" key="1">
    <citation type="journal article" date="2018" name="Nat. Biotechnol.">
        <title>A standardized bacterial taxonomy based on genome phylogeny substantially revises the tree of life.</title>
        <authorList>
            <person name="Parks D.H."/>
            <person name="Chuvochina M."/>
            <person name="Waite D.W."/>
            <person name="Rinke C."/>
            <person name="Skarshewski A."/>
            <person name="Chaumeil P.A."/>
            <person name="Hugenholtz P."/>
        </authorList>
    </citation>
    <scope>NUCLEOTIDE SEQUENCE [LARGE SCALE GENOMIC DNA]</scope>
    <source>
        <strain evidence="3">UBA9375</strain>
    </source>
</reference>
<dbReference type="Gene3D" id="3.30.700.10">
    <property type="entry name" value="Glycoprotein, Type 4 Pilin"/>
    <property type="match status" value="1"/>
</dbReference>
<name>A0A3D3R0X2_9PLAN</name>
<proteinExistence type="predicted"/>
<dbReference type="SUPFAM" id="SSF54523">
    <property type="entry name" value="Pili subunits"/>
    <property type="match status" value="1"/>
</dbReference>
<keyword evidence="1" id="KW-0472">Membrane</keyword>
<evidence type="ECO:0000313" key="3">
    <source>
        <dbReference type="EMBL" id="HCO21742.1"/>
    </source>
</evidence>
<comment type="caution">
    <text evidence="3">The sequence shown here is derived from an EMBL/GenBank/DDBJ whole genome shotgun (WGS) entry which is preliminary data.</text>
</comment>
<dbReference type="NCBIfam" id="TIGR04294">
    <property type="entry name" value="pre_pil_HX9DG"/>
    <property type="match status" value="1"/>
</dbReference>
<protein>
    <submittedName>
        <fullName evidence="3">Prepilin-type cleavage/methylation domain-containing protein</fullName>
    </submittedName>
</protein>
<keyword evidence="1" id="KW-0812">Transmembrane</keyword>
<evidence type="ECO:0000256" key="1">
    <source>
        <dbReference type="SAM" id="Phobius"/>
    </source>
</evidence>
<keyword evidence="1" id="KW-1133">Transmembrane helix</keyword>